<dbReference type="Gene3D" id="6.10.340.10">
    <property type="match status" value="1"/>
</dbReference>
<keyword evidence="1" id="KW-0812">Transmembrane</keyword>
<dbReference type="Proteomes" id="UP001596378">
    <property type="component" value="Unassembled WGS sequence"/>
</dbReference>
<dbReference type="RefSeq" id="WP_378049380.1">
    <property type="nucleotide sequence ID" value="NZ_JBHMDN010000020.1"/>
</dbReference>
<comment type="caution">
    <text evidence="4">The sequence shown here is derived from an EMBL/GenBank/DDBJ whole genome shotgun (WGS) entry which is preliminary data.</text>
</comment>
<sequence>MTLAFLLFIVGPFLVVGWISAYKASDSMKDEWGRTTLQLVRQNHMTIEKTMASVNGKSTTFLNNHFFGVSGVSFWTDIETLGEIREADKILESWSSDGTDFSLYMRNANGVKTPIDLSGKQKGFKYLDPDGRADPDWIEHAIKSKGAGTFRLIQESDGTTDVRFTRSILNPQKYDEIVGFLIISNLKVLLTRDLVSVRLPDHAGIFLYNELNEQLMSTGSTEPLMNEIPERLRKESEGYFFDTRGGQRWLFAFSHSAAFDTLLVYQVPADSITGSQTVFQWLIMILSAIYLAIVLIFVLYLVRMIVKPLARLVSITKIYEPGKKLDTGEGELLRSDEFGILYGAFLKMTRRLDHLFEENYLMELKQKENELSTLHSQITPHLLYNTLDSIYWYALENGNEDVGNMVKDLSKLLRIGLSKGKTIITIGEEIEHAGAYSRLQAMRYPNAFEVRWDIEEGVQSYLTPKVILQPLVENAIFHGVSGMDGEGEVAISVRREEGEIRMIVADNGFVPVDVDRLNRIARGEEGEKGYGIRNVHQRVQLHFGEAYGLRYERQEGGGVRAILNLPAREPL</sequence>
<dbReference type="InterPro" id="IPR003594">
    <property type="entry name" value="HATPase_dom"/>
</dbReference>
<keyword evidence="4" id="KW-0418">Kinase</keyword>
<dbReference type="InterPro" id="IPR050640">
    <property type="entry name" value="Bact_2-comp_sensor_kinase"/>
</dbReference>
<proteinExistence type="predicted"/>
<dbReference type="Pfam" id="PF02518">
    <property type="entry name" value="HATPase_c"/>
    <property type="match status" value="1"/>
</dbReference>
<evidence type="ECO:0000259" key="2">
    <source>
        <dbReference type="Pfam" id="PF02518"/>
    </source>
</evidence>
<reference evidence="5" key="1">
    <citation type="journal article" date="2019" name="Int. J. Syst. Evol. Microbiol.">
        <title>The Global Catalogue of Microorganisms (GCM) 10K type strain sequencing project: providing services to taxonomists for standard genome sequencing and annotation.</title>
        <authorList>
            <consortium name="The Broad Institute Genomics Platform"/>
            <consortium name="The Broad Institute Genome Sequencing Center for Infectious Disease"/>
            <person name="Wu L."/>
            <person name="Ma J."/>
        </authorList>
    </citation>
    <scope>NUCLEOTIDE SEQUENCE [LARGE SCALE GENOMIC DNA]</scope>
    <source>
        <strain evidence="5">KCTC 12907</strain>
    </source>
</reference>
<dbReference type="InterPro" id="IPR036890">
    <property type="entry name" value="HATPase_C_sf"/>
</dbReference>
<evidence type="ECO:0000313" key="5">
    <source>
        <dbReference type="Proteomes" id="UP001596378"/>
    </source>
</evidence>
<evidence type="ECO:0000256" key="1">
    <source>
        <dbReference type="SAM" id="Phobius"/>
    </source>
</evidence>
<organism evidence="4 5">
    <name type="scientific">Cohnella cellulosilytica</name>
    <dbReference type="NCBI Taxonomy" id="986710"/>
    <lineage>
        <taxon>Bacteria</taxon>
        <taxon>Bacillati</taxon>
        <taxon>Bacillota</taxon>
        <taxon>Bacilli</taxon>
        <taxon>Bacillales</taxon>
        <taxon>Paenibacillaceae</taxon>
        <taxon>Cohnella</taxon>
    </lineage>
</organism>
<dbReference type="Pfam" id="PF06580">
    <property type="entry name" value="His_kinase"/>
    <property type="match status" value="1"/>
</dbReference>
<dbReference type="PANTHER" id="PTHR34220:SF7">
    <property type="entry name" value="SENSOR HISTIDINE KINASE YPDA"/>
    <property type="match status" value="1"/>
</dbReference>
<dbReference type="PANTHER" id="PTHR34220">
    <property type="entry name" value="SENSOR HISTIDINE KINASE YPDA"/>
    <property type="match status" value="1"/>
</dbReference>
<protein>
    <submittedName>
        <fullName evidence="4">Sensor histidine kinase</fullName>
        <ecNumber evidence="4">2.7.13.3</ecNumber>
    </submittedName>
</protein>
<dbReference type="EC" id="2.7.13.3" evidence="4"/>
<evidence type="ECO:0000313" key="4">
    <source>
        <dbReference type="EMBL" id="MFC7149862.1"/>
    </source>
</evidence>
<feature type="transmembrane region" description="Helical" evidence="1">
    <location>
        <begin position="278"/>
        <end position="302"/>
    </location>
</feature>
<accession>A0ABW2FE74</accession>
<dbReference type="GO" id="GO:0004673">
    <property type="term" value="F:protein histidine kinase activity"/>
    <property type="evidence" value="ECO:0007669"/>
    <property type="project" value="UniProtKB-EC"/>
</dbReference>
<feature type="domain" description="Histidine kinase/HSP90-like ATPase" evidence="2">
    <location>
        <begin position="466"/>
        <end position="568"/>
    </location>
</feature>
<keyword evidence="4" id="KW-0808">Transferase</keyword>
<evidence type="ECO:0000259" key="3">
    <source>
        <dbReference type="Pfam" id="PF06580"/>
    </source>
</evidence>
<keyword evidence="5" id="KW-1185">Reference proteome</keyword>
<keyword evidence="1" id="KW-1133">Transmembrane helix</keyword>
<keyword evidence="1" id="KW-0472">Membrane</keyword>
<feature type="domain" description="Signal transduction histidine kinase internal region" evidence="3">
    <location>
        <begin position="370"/>
        <end position="447"/>
    </location>
</feature>
<dbReference type="SUPFAM" id="SSF55874">
    <property type="entry name" value="ATPase domain of HSP90 chaperone/DNA topoisomerase II/histidine kinase"/>
    <property type="match status" value="1"/>
</dbReference>
<dbReference type="Gene3D" id="3.30.565.10">
    <property type="entry name" value="Histidine kinase-like ATPase, C-terminal domain"/>
    <property type="match status" value="1"/>
</dbReference>
<dbReference type="InterPro" id="IPR010559">
    <property type="entry name" value="Sig_transdc_His_kin_internal"/>
</dbReference>
<gene>
    <name evidence="4" type="ORF">ACFQMJ_15155</name>
</gene>
<dbReference type="EMBL" id="JBHTAI010000008">
    <property type="protein sequence ID" value="MFC7149862.1"/>
    <property type="molecule type" value="Genomic_DNA"/>
</dbReference>
<name>A0ABW2FE74_9BACL</name>